<dbReference type="InterPro" id="IPR001647">
    <property type="entry name" value="HTH_TetR"/>
</dbReference>
<feature type="DNA-binding region" description="H-T-H motif" evidence="2">
    <location>
        <begin position="85"/>
        <end position="104"/>
    </location>
</feature>
<evidence type="ECO:0000313" key="4">
    <source>
        <dbReference type="EMBL" id="TGY94108.1"/>
    </source>
</evidence>
<feature type="domain" description="HTH tetR-type" evidence="3">
    <location>
        <begin position="62"/>
        <end position="122"/>
    </location>
</feature>
<dbReference type="AlphaFoldDB" id="A0A4S2HE95"/>
<dbReference type="InterPro" id="IPR050109">
    <property type="entry name" value="HTH-type_TetR-like_transc_reg"/>
</dbReference>
<dbReference type="InterPro" id="IPR009057">
    <property type="entry name" value="Homeodomain-like_sf"/>
</dbReference>
<proteinExistence type="predicted"/>
<keyword evidence="1 2" id="KW-0238">DNA-binding</keyword>
<dbReference type="Pfam" id="PF00440">
    <property type="entry name" value="TetR_N"/>
    <property type="match status" value="1"/>
</dbReference>
<name>A0A4S2HE95_9PROT</name>
<dbReference type="PROSITE" id="PS50977">
    <property type="entry name" value="HTH_TETR_2"/>
    <property type="match status" value="1"/>
</dbReference>
<evidence type="ECO:0000256" key="2">
    <source>
        <dbReference type="PROSITE-ProRule" id="PRU00335"/>
    </source>
</evidence>
<dbReference type="Gene3D" id="1.10.357.10">
    <property type="entry name" value="Tetracycline Repressor, domain 2"/>
    <property type="match status" value="1"/>
</dbReference>
<dbReference type="PANTHER" id="PTHR30055">
    <property type="entry name" value="HTH-TYPE TRANSCRIPTIONAL REGULATOR RUTR"/>
    <property type="match status" value="1"/>
</dbReference>
<comment type="caution">
    <text evidence="4">The sequence shown here is derived from an EMBL/GenBank/DDBJ whole genome shotgun (WGS) entry which is preliminary data.</text>
</comment>
<dbReference type="InterPro" id="IPR036271">
    <property type="entry name" value="Tet_transcr_reg_TetR-rel_C_sf"/>
</dbReference>
<evidence type="ECO:0000256" key="1">
    <source>
        <dbReference type="ARBA" id="ARBA00023125"/>
    </source>
</evidence>
<evidence type="ECO:0000313" key="5">
    <source>
        <dbReference type="Proteomes" id="UP000305451"/>
    </source>
</evidence>
<organism evidence="4 5">
    <name type="scientific">Marinicauda pacifica</name>
    <dbReference type="NCBI Taxonomy" id="1133559"/>
    <lineage>
        <taxon>Bacteria</taxon>
        <taxon>Pseudomonadati</taxon>
        <taxon>Pseudomonadota</taxon>
        <taxon>Alphaproteobacteria</taxon>
        <taxon>Maricaulales</taxon>
        <taxon>Maricaulaceae</taxon>
        <taxon>Marinicauda</taxon>
    </lineage>
</organism>
<dbReference type="Proteomes" id="UP000305451">
    <property type="component" value="Unassembled WGS sequence"/>
</dbReference>
<dbReference type="GO" id="GO:0000976">
    <property type="term" value="F:transcription cis-regulatory region binding"/>
    <property type="evidence" value="ECO:0007669"/>
    <property type="project" value="TreeGrafter"/>
</dbReference>
<dbReference type="EMBL" id="SRXV01000001">
    <property type="protein sequence ID" value="TGY94108.1"/>
    <property type="molecule type" value="Genomic_DNA"/>
</dbReference>
<dbReference type="PRINTS" id="PR00455">
    <property type="entry name" value="HTHTETR"/>
</dbReference>
<protein>
    <submittedName>
        <fullName evidence="4">TetR/AcrR family transcriptional regulator</fullName>
    </submittedName>
</protein>
<evidence type="ECO:0000259" key="3">
    <source>
        <dbReference type="PROSITE" id="PS50977"/>
    </source>
</evidence>
<gene>
    <name evidence="4" type="ORF">E5162_02160</name>
</gene>
<dbReference type="SUPFAM" id="SSF48498">
    <property type="entry name" value="Tetracyclin repressor-like, C-terminal domain"/>
    <property type="match status" value="1"/>
</dbReference>
<dbReference type="PANTHER" id="PTHR30055:SF212">
    <property type="entry name" value="TETR-FAMILY FAMILY TRANSCRIPTIONAL REGULATOR"/>
    <property type="match status" value="1"/>
</dbReference>
<reference evidence="4 5" key="1">
    <citation type="journal article" date="2013" name="Int. J. Syst. Evol. Microbiol.">
        <title>Marinicauda pacifica gen. nov., sp. nov., a prosthecate alphaproteobacterium of the family Hyphomonadaceae isolated from deep seawater.</title>
        <authorList>
            <person name="Zhang X.Y."/>
            <person name="Li G.W."/>
            <person name="Wang C.S."/>
            <person name="Zhang Y.J."/>
            <person name="Xu X.W."/>
            <person name="Li H."/>
            <person name="Liu A."/>
            <person name="Liu C."/>
            <person name="Xie B.B."/>
            <person name="Qin Q.L."/>
            <person name="Xu Z."/>
            <person name="Chen X.L."/>
            <person name="Zhou B.C."/>
            <person name="Zhang Y.Z."/>
        </authorList>
    </citation>
    <scope>NUCLEOTIDE SEQUENCE [LARGE SCALE GENOMIC DNA]</scope>
    <source>
        <strain evidence="4 5">P-1 km-3</strain>
    </source>
</reference>
<dbReference type="GO" id="GO:0003700">
    <property type="term" value="F:DNA-binding transcription factor activity"/>
    <property type="evidence" value="ECO:0007669"/>
    <property type="project" value="TreeGrafter"/>
</dbReference>
<accession>A0A4S2HE95</accession>
<keyword evidence="5" id="KW-1185">Reference proteome</keyword>
<sequence>MECRSILTVWALPRYIRRPPARDKCKAPARLVLSRLPAIESFMSADTTDLDSDLSPAARRRLKVRDSIIAAAEEIFAEEGEAGLSMRRIAERIDYSPAALYKYFESKDALCDEIREQFFERLLGRLRAVTETISEGPRLSEDCLRAYVQTGLEQPSHYRLAFSGIIRHEQLRADSFAFAAATHLEDRIRESMDAGWFESGDSALAASSVWALSHGITMLAVTIPEYPQSKPGSGHLTLDDVIAFEAKILLKGLATEKLRQRLAEKQEK</sequence>
<dbReference type="SUPFAM" id="SSF46689">
    <property type="entry name" value="Homeodomain-like"/>
    <property type="match status" value="1"/>
</dbReference>